<dbReference type="Proteomes" id="UP000182284">
    <property type="component" value="Unassembled WGS sequence"/>
</dbReference>
<name>A0A1G7TTL6_9RHOB</name>
<organism evidence="1 2">
    <name type="scientific">Celeribacter baekdonensis</name>
    <dbReference type="NCBI Taxonomy" id="875171"/>
    <lineage>
        <taxon>Bacteria</taxon>
        <taxon>Pseudomonadati</taxon>
        <taxon>Pseudomonadota</taxon>
        <taxon>Alphaproteobacteria</taxon>
        <taxon>Rhodobacterales</taxon>
        <taxon>Roseobacteraceae</taxon>
        <taxon>Celeribacter</taxon>
    </lineage>
</organism>
<accession>A0A1G7TTL6</accession>
<protein>
    <submittedName>
        <fullName evidence="1">Uncharacterized protein</fullName>
    </submittedName>
</protein>
<dbReference type="AlphaFoldDB" id="A0A1G7TTL6"/>
<dbReference type="EMBL" id="FNBL01000018">
    <property type="protein sequence ID" value="SDG38562.1"/>
    <property type="molecule type" value="Genomic_DNA"/>
</dbReference>
<evidence type="ECO:0000313" key="2">
    <source>
        <dbReference type="Proteomes" id="UP000182284"/>
    </source>
</evidence>
<gene>
    <name evidence="1" type="ORF">SAMN04488117_11866</name>
</gene>
<proteinExistence type="predicted"/>
<sequence>MTPASACSSRPIGLILLSQHKHKQMRCGEGTLQIKLSQELHIYNMRNIILAQESLKFLMPNMINMAGKFTVLTILITAIPQTTATPIHMKGNMVLDTVLKAEKLA</sequence>
<evidence type="ECO:0000313" key="1">
    <source>
        <dbReference type="EMBL" id="SDG38562.1"/>
    </source>
</evidence>
<reference evidence="1 2" key="1">
    <citation type="submission" date="2016-10" db="EMBL/GenBank/DDBJ databases">
        <authorList>
            <person name="de Groot N.N."/>
        </authorList>
    </citation>
    <scope>NUCLEOTIDE SEQUENCE [LARGE SCALE GENOMIC DNA]</scope>
    <source>
        <strain evidence="1 2">DSM 27375</strain>
    </source>
</reference>